<name>A0A370LBV4_9HYPH</name>
<gene>
    <name evidence="2" type="ORF">DWE98_01875</name>
</gene>
<protein>
    <recommendedName>
        <fullName evidence="4">Sulfur globule protein</fullName>
    </recommendedName>
</protein>
<accession>A0A370LBV4</accession>
<evidence type="ECO:0000313" key="3">
    <source>
        <dbReference type="Proteomes" id="UP000255207"/>
    </source>
</evidence>
<reference evidence="3" key="1">
    <citation type="submission" date="2018-07" db="EMBL/GenBank/DDBJ databases">
        <authorList>
            <person name="Safronova V.I."/>
            <person name="Chirak E.R."/>
            <person name="Sazanova A.L."/>
        </authorList>
    </citation>
    <scope>NUCLEOTIDE SEQUENCE [LARGE SCALE GENOMIC DNA]</scope>
    <source>
        <strain evidence="3">RCAM04685</strain>
    </source>
</reference>
<keyword evidence="1" id="KW-0732">Signal</keyword>
<organism evidence="2 3">
    <name type="scientific">Bosea caraganae</name>
    <dbReference type="NCBI Taxonomy" id="2763117"/>
    <lineage>
        <taxon>Bacteria</taxon>
        <taxon>Pseudomonadati</taxon>
        <taxon>Pseudomonadota</taxon>
        <taxon>Alphaproteobacteria</taxon>
        <taxon>Hyphomicrobiales</taxon>
        <taxon>Boseaceae</taxon>
        <taxon>Bosea</taxon>
    </lineage>
</organism>
<evidence type="ECO:0008006" key="4">
    <source>
        <dbReference type="Google" id="ProtNLM"/>
    </source>
</evidence>
<dbReference type="AlphaFoldDB" id="A0A370LBV4"/>
<dbReference type="RefSeq" id="WP_114827447.1">
    <property type="nucleotide sequence ID" value="NZ_QQTO01000019.1"/>
</dbReference>
<evidence type="ECO:0000313" key="2">
    <source>
        <dbReference type="EMBL" id="RDJ29329.1"/>
    </source>
</evidence>
<feature type="signal peptide" evidence="1">
    <location>
        <begin position="1"/>
        <end position="27"/>
    </location>
</feature>
<dbReference type="EMBL" id="QQTP01000001">
    <property type="protein sequence ID" value="RDJ29329.1"/>
    <property type="molecule type" value="Genomic_DNA"/>
</dbReference>
<keyword evidence="3" id="KW-1185">Reference proteome</keyword>
<dbReference type="OrthoDB" id="9979608at2"/>
<evidence type="ECO:0000256" key="1">
    <source>
        <dbReference type="SAM" id="SignalP"/>
    </source>
</evidence>
<comment type="caution">
    <text evidence="2">The sequence shown here is derived from an EMBL/GenBank/DDBJ whole genome shotgun (WGS) entry which is preliminary data.</text>
</comment>
<feature type="chain" id="PRO_5030068586" description="Sulfur globule protein" evidence="1">
    <location>
        <begin position="28"/>
        <end position="74"/>
    </location>
</feature>
<sequence>MRKLVLLIALAFGLALVGPGASSEAQARPHGWHQKHGQHQNWRYYPRRHYGWQRGRQLGWHKPRKPRYLYGERW</sequence>
<dbReference type="Proteomes" id="UP000255207">
    <property type="component" value="Unassembled WGS sequence"/>
</dbReference>
<proteinExistence type="predicted"/>